<evidence type="ECO:0000313" key="2">
    <source>
        <dbReference type="Proteomes" id="UP000094444"/>
    </source>
</evidence>
<sequence length="279" mass="31151">MSHTSNADEILFGRRSMQDMSSLVRSLIDEVESHILLKDPLPEELFQGLYKTINDIEAKIVRRQAAQILAQKQIPAPCTENAASQSEWCKEVLSIGSTQRENGPVVLSVTNQLLARSQVTGTQDAYQGSPTDVRAIQDTLDSLRDSIQAIQSVVMLRMNTSMPSEASTTSRMVSFSILEEEMEILDGLLKHVVGSYKPSDDESCDLLETMLVALPTLLGALFNMEIREAVENGSEIDDKVMMEMVMANQRRTNVLRDVENIAKQVKDAIRTVQCNKREF</sequence>
<protein>
    <submittedName>
        <fullName evidence="1">Uncharacterized protein</fullName>
    </submittedName>
</protein>
<proteinExistence type="predicted"/>
<keyword evidence="2" id="KW-1185">Reference proteome</keyword>
<dbReference type="OrthoDB" id="5237488at2759"/>
<dbReference type="Proteomes" id="UP000094444">
    <property type="component" value="Unassembled WGS sequence"/>
</dbReference>
<dbReference type="AlphaFoldDB" id="A0A2P5HVQ0"/>
<accession>A0A2P5HVQ0</accession>
<dbReference type="EMBL" id="MAVT02000648">
    <property type="protein sequence ID" value="POS74328.1"/>
    <property type="molecule type" value="Genomic_DNA"/>
</dbReference>
<reference evidence="1" key="1">
    <citation type="submission" date="2017-09" db="EMBL/GenBank/DDBJ databases">
        <title>Polyketide synthases of a Diaporthe helianthi virulent isolate.</title>
        <authorList>
            <person name="Baroncelli R."/>
        </authorList>
    </citation>
    <scope>NUCLEOTIDE SEQUENCE [LARGE SCALE GENOMIC DNA]</scope>
    <source>
        <strain evidence="1">7/96</strain>
    </source>
</reference>
<comment type="caution">
    <text evidence="1">The sequence shown here is derived from an EMBL/GenBank/DDBJ whole genome shotgun (WGS) entry which is preliminary data.</text>
</comment>
<dbReference type="InParanoid" id="A0A2P5HVQ0"/>
<gene>
    <name evidence="1" type="ORF">DHEL01_v207278</name>
</gene>
<name>A0A2P5HVQ0_DIAHE</name>
<organism evidence="1 2">
    <name type="scientific">Diaporthe helianthi</name>
    <dbReference type="NCBI Taxonomy" id="158607"/>
    <lineage>
        <taxon>Eukaryota</taxon>
        <taxon>Fungi</taxon>
        <taxon>Dikarya</taxon>
        <taxon>Ascomycota</taxon>
        <taxon>Pezizomycotina</taxon>
        <taxon>Sordariomycetes</taxon>
        <taxon>Sordariomycetidae</taxon>
        <taxon>Diaporthales</taxon>
        <taxon>Diaporthaceae</taxon>
        <taxon>Diaporthe</taxon>
    </lineage>
</organism>
<evidence type="ECO:0000313" key="1">
    <source>
        <dbReference type="EMBL" id="POS74328.1"/>
    </source>
</evidence>